<dbReference type="PANTHER" id="PTHR23310:SF62">
    <property type="entry name" value="ACYL-COA BINDING PROTEIN 1, ISOFORM A"/>
    <property type="match status" value="1"/>
</dbReference>
<dbReference type="PANTHER" id="PTHR23310">
    <property type="entry name" value="ACYL-COA-BINDING PROTEIN, ACBP"/>
    <property type="match status" value="1"/>
</dbReference>
<sequence>MEGEGSVNDTKSLIMGLDEDFKAAADSATSDLPESMSNDDKLAMYGLYKQATVGDVNSACPNIFDQKGRAKWFAWEKCKGQSQDDAKTAYIALIASLKAKYGV</sequence>
<protein>
    <recommendedName>
        <fullName evidence="3">ACB domain-containing protein</fullName>
    </recommendedName>
</protein>
<name>A0A250XJX0_9CHLO</name>
<accession>A0A250XJX0</accession>
<gene>
    <name evidence="4" type="ORF">CEUSTIGMA_g10645.t1</name>
</gene>
<dbReference type="PROSITE" id="PS51228">
    <property type="entry name" value="ACB_2"/>
    <property type="match status" value="1"/>
</dbReference>
<evidence type="ECO:0000256" key="2">
    <source>
        <dbReference type="ARBA" id="ARBA00023121"/>
    </source>
</evidence>
<keyword evidence="5" id="KW-1185">Reference proteome</keyword>
<dbReference type="OrthoDB" id="346910at2759"/>
<dbReference type="InterPro" id="IPR000582">
    <property type="entry name" value="Acyl-CoA-binding_protein"/>
</dbReference>
<comment type="caution">
    <text evidence="4">The sequence shown here is derived from an EMBL/GenBank/DDBJ whole genome shotgun (WGS) entry which is preliminary data.</text>
</comment>
<dbReference type="STRING" id="1157962.A0A250XJX0"/>
<dbReference type="SUPFAM" id="SSF47027">
    <property type="entry name" value="Acyl-CoA binding protein"/>
    <property type="match status" value="1"/>
</dbReference>
<comment type="similarity">
    <text evidence="1">Belongs to the ACBP family.</text>
</comment>
<dbReference type="Proteomes" id="UP000232323">
    <property type="component" value="Unassembled WGS sequence"/>
</dbReference>
<keyword evidence="2" id="KW-0446">Lipid-binding</keyword>
<dbReference type="InterPro" id="IPR014352">
    <property type="entry name" value="FERM/acyl-CoA-bd_prot_sf"/>
</dbReference>
<dbReference type="GO" id="GO:0006631">
    <property type="term" value="P:fatty acid metabolic process"/>
    <property type="evidence" value="ECO:0007669"/>
    <property type="project" value="TreeGrafter"/>
</dbReference>
<evidence type="ECO:0000256" key="1">
    <source>
        <dbReference type="ARBA" id="ARBA00005567"/>
    </source>
</evidence>
<dbReference type="PRINTS" id="PR00689">
    <property type="entry name" value="ACOABINDINGP"/>
</dbReference>
<evidence type="ECO:0000313" key="5">
    <source>
        <dbReference type="Proteomes" id="UP000232323"/>
    </source>
</evidence>
<proteinExistence type="inferred from homology"/>
<dbReference type="Pfam" id="PF00887">
    <property type="entry name" value="ACBP"/>
    <property type="match status" value="1"/>
</dbReference>
<dbReference type="GO" id="GO:0000062">
    <property type="term" value="F:fatty-acyl-CoA binding"/>
    <property type="evidence" value="ECO:0007669"/>
    <property type="project" value="InterPro"/>
</dbReference>
<dbReference type="Gene3D" id="1.20.80.10">
    <property type="match status" value="1"/>
</dbReference>
<organism evidence="4 5">
    <name type="scientific">Chlamydomonas eustigma</name>
    <dbReference type="NCBI Taxonomy" id="1157962"/>
    <lineage>
        <taxon>Eukaryota</taxon>
        <taxon>Viridiplantae</taxon>
        <taxon>Chlorophyta</taxon>
        <taxon>core chlorophytes</taxon>
        <taxon>Chlorophyceae</taxon>
        <taxon>CS clade</taxon>
        <taxon>Chlamydomonadales</taxon>
        <taxon>Chlamydomonadaceae</taxon>
        <taxon>Chlamydomonas</taxon>
    </lineage>
</organism>
<dbReference type="InterPro" id="IPR035984">
    <property type="entry name" value="Acyl-CoA-binding_sf"/>
</dbReference>
<evidence type="ECO:0000259" key="3">
    <source>
        <dbReference type="PROSITE" id="PS51228"/>
    </source>
</evidence>
<evidence type="ECO:0000313" key="4">
    <source>
        <dbReference type="EMBL" id="GAX83219.1"/>
    </source>
</evidence>
<dbReference type="AlphaFoldDB" id="A0A250XJX0"/>
<dbReference type="EMBL" id="BEGY01000094">
    <property type="protein sequence ID" value="GAX83219.1"/>
    <property type="molecule type" value="Genomic_DNA"/>
</dbReference>
<reference evidence="4 5" key="1">
    <citation type="submission" date="2017-08" db="EMBL/GenBank/DDBJ databases">
        <title>Acidophilic green algal genome provides insights into adaptation to an acidic environment.</title>
        <authorList>
            <person name="Hirooka S."/>
            <person name="Hirose Y."/>
            <person name="Kanesaki Y."/>
            <person name="Higuchi S."/>
            <person name="Fujiwara T."/>
            <person name="Onuma R."/>
            <person name="Era A."/>
            <person name="Ohbayashi R."/>
            <person name="Uzuka A."/>
            <person name="Nozaki H."/>
            <person name="Yoshikawa H."/>
            <person name="Miyagishima S.Y."/>
        </authorList>
    </citation>
    <scope>NUCLEOTIDE SEQUENCE [LARGE SCALE GENOMIC DNA]</scope>
    <source>
        <strain evidence="4 5">NIES-2499</strain>
    </source>
</reference>
<feature type="domain" description="ACB" evidence="3">
    <location>
        <begin position="17"/>
        <end position="103"/>
    </location>
</feature>